<evidence type="ECO:0000256" key="3">
    <source>
        <dbReference type="ARBA" id="ARBA00010161"/>
    </source>
</evidence>
<accession>A0A310SGU1</accession>
<proteinExistence type="inferred from homology"/>
<name>A0A310SGU1_9HYME</name>
<evidence type="ECO:0000256" key="7">
    <source>
        <dbReference type="ARBA" id="ARBA00022632"/>
    </source>
</evidence>
<dbReference type="InterPro" id="IPR051254">
    <property type="entry name" value="PPP1R15"/>
</dbReference>
<evidence type="ECO:0000256" key="10">
    <source>
        <dbReference type="ARBA" id="ARBA00023258"/>
    </source>
</evidence>
<dbReference type="PANTHER" id="PTHR16489">
    <property type="entry name" value="GH11727P"/>
    <property type="match status" value="1"/>
</dbReference>
<reference evidence="15 16" key="1">
    <citation type="submission" date="2015-07" db="EMBL/GenBank/DDBJ databases">
        <title>The genome of Eufriesea mexicana.</title>
        <authorList>
            <person name="Pan H."/>
            <person name="Kapheim K."/>
        </authorList>
    </citation>
    <scope>NUCLEOTIDE SEQUENCE [LARGE SCALE GENOMIC DNA]</scope>
    <source>
        <strain evidence="15">0111107269</strain>
        <tissue evidence="15">Whole body</tissue>
    </source>
</reference>
<protein>
    <recommendedName>
        <fullName evidence="5">Protein DP71L</fullName>
    </recommendedName>
    <alternativeName>
        <fullName evidence="12">MyD116 homolog</fullName>
    </alternativeName>
</protein>
<evidence type="ECO:0000256" key="9">
    <source>
        <dbReference type="ARBA" id="ARBA00022921"/>
    </source>
</evidence>
<dbReference type="GO" id="GO:0019888">
    <property type="term" value="F:protein phosphatase regulator activity"/>
    <property type="evidence" value="ECO:0007669"/>
    <property type="project" value="TreeGrafter"/>
</dbReference>
<feature type="region of interest" description="Disordered" evidence="13">
    <location>
        <begin position="275"/>
        <end position="299"/>
    </location>
</feature>
<evidence type="ECO:0000256" key="5">
    <source>
        <dbReference type="ARBA" id="ARBA00019072"/>
    </source>
</evidence>
<keyword evidence="8" id="KW-1114">Inhibition of host interferon signaling pathway by virus</keyword>
<dbReference type="GO" id="GO:0034976">
    <property type="term" value="P:response to endoplasmic reticulum stress"/>
    <property type="evidence" value="ECO:0007669"/>
    <property type="project" value="TreeGrafter"/>
</dbReference>
<evidence type="ECO:0000256" key="13">
    <source>
        <dbReference type="SAM" id="MobiDB-lite"/>
    </source>
</evidence>
<comment type="similarity">
    <text evidence="3">Belongs to the PPP1R15 family.</text>
</comment>
<dbReference type="GO" id="GO:0000164">
    <property type="term" value="C:protein phosphatase type 1 complex"/>
    <property type="evidence" value="ECO:0007669"/>
    <property type="project" value="TreeGrafter"/>
</dbReference>
<gene>
    <name evidence="15" type="ORF">WN48_06345</name>
</gene>
<evidence type="ECO:0000256" key="4">
    <source>
        <dbReference type="ARBA" id="ARBA00011204"/>
    </source>
</evidence>
<dbReference type="Pfam" id="PF10488">
    <property type="entry name" value="PP1c_bdg"/>
    <property type="match status" value="1"/>
</dbReference>
<dbReference type="PANTHER" id="PTHR16489:SF12">
    <property type="entry name" value="GH11727P"/>
    <property type="match status" value="1"/>
</dbReference>
<comment type="subunit">
    <text evidence="4">Interacts (via C-terminus) with host PPP1CB.</text>
</comment>
<evidence type="ECO:0000256" key="8">
    <source>
        <dbReference type="ARBA" id="ARBA00022830"/>
    </source>
</evidence>
<dbReference type="Proteomes" id="UP000250275">
    <property type="component" value="Unassembled WGS sequence"/>
</dbReference>
<evidence type="ECO:0000256" key="2">
    <source>
        <dbReference type="ARBA" id="ARBA00007512"/>
    </source>
</evidence>
<feature type="compositionally biased region" description="Basic residues" evidence="13">
    <location>
        <begin position="275"/>
        <end position="288"/>
    </location>
</feature>
<organism evidence="15 16">
    <name type="scientific">Eufriesea mexicana</name>
    <dbReference type="NCBI Taxonomy" id="516756"/>
    <lineage>
        <taxon>Eukaryota</taxon>
        <taxon>Metazoa</taxon>
        <taxon>Ecdysozoa</taxon>
        <taxon>Arthropoda</taxon>
        <taxon>Hexapoda</taxon>
        <taxon>Insecta</taxon>
        <taxon>Pterygota</taxon>
        <taxon>Neoptera</taxon>
        <taxon>Endopterygota</taxon>
        <taxon>Hymenoptera</taxon>
        <taxon>Apocrita</taxon>
        <taxon>Aculeata</taxon>
        <taxon>Apoidea</taxon>
        <taxon>Anthophila</taxon>
        <taxon>Apidae</taxon>
        <taxon>Eufriesea</taxon>
    </lineage>
</organism>
<evidence type="ECO:0000259" key="14">
    <source>
        <dbReference type="Pfam" id="PF10488"/>
    </source>
</evidence>
<evidence type="ECO:0000256" key="12">
    <source>
        <dbReference type="ARBA" id="ARBA00031298"/>
    </source>
</evidence>
<keyword evidence="11" id="KW-0899">Viral immunoevasion</keyword>
<comment type="function">
    <text evidence="1">Interacts with the host phosphatase PP1 catalytic subunit (PPP1CB) and recruits it to dephosphorylate EIF2S1/eIF2alpha and therefore restores the host translation that has been shut-down by the host. Also inhibits the EIF2S1/eIF2alpha-ATF4-DDIT3/CHOP pathway.</text>
</comment>
<feature type="domain" description="Protein phosphatase 1 regulatory subunit 15A/B C-terminal" evidence="14">
    <location>
        <begin position="509"/>
        <end position="548"/>
    </location>
</feature>
<dbReference type="InterPro" id="IPR019523">
    <property type="entry name" value="Prot_Pase1_reg-su15A/B_C"/>
</dbReference>
<evidence type="ECO:0000256" key="11">
    <source>
        <dbReference type="ARBA" id="ARBA00023280"/>
    </source>
</evidence>
<keyword evidence="9" id="KW-0426">Late protein</keyword>
<comment type="similarity">
    <text evidence="2">Belongs to the asfivirus DP71L family.</text>
</comment>
<evidence type="ECO:0000313" key="16">
    <source>
        <dbReference type="Proteomes" id="UP000250275"/>
    </source>
</evidence>
<dbReference type="GO" id="GO:0039502">
    <property type="term" value="P:symbiont-mediated suppression of host type I interferon-mediated signaling pathway"/>
    <property type="evidence" value="ECO:0007669"/>
    <property type="project" value="UniProtKB-KW"/>
</dbReference>
<dbReference type="AlphaFoldDB" id="A0A310SGU1"/>
<dbReference type="EMBL" id="KQ763867">
    <property type="protein sequence ID" value="OAD54670.1"/>
    <property type="molecule type" value="Genomic_DNA"/>
</dbReference>
<keyword evidence="16" id="KW-1185">Reference proteome</keyword>
<dbReference type="OrthoDB" id="5976067at2759"/>
<keyword evidence="6" id="KW-0945">Host-virus interaction</keyword>
<evidence type="ECO:0000256" key="1">
    <source>
        <dbReference type="ARBA" id="ARBA00003756"/>
    </source>
</evidence>
<keyword evidence="7" id="KW-1090">Inhibition of host innate immune response by virus</keyword>
<evidence type="ECO:0000256" key="6">
    <source>
        <dbReference type="ARBA" id="ARBA00022581"/>
    </source>
</evidence>
<dbReference type="GO" id="GO:0051246">
    <property type="term" value="P:regulation of protein metabolic process"/>
    <property type="evidence" value="ECO:0007669"/>
    <property type="project" value="UniProtKB-ARBA"/>
</dbReference>
<keyword evidence="10" id="KW-0922">Interferon antiviral system evasion</keyword>
<sequence length="556" mass="65146">MLHSVFNALNIVWEQFSKVPASFIASINYPLSVTVVNNGDIISHDFFKNLTNKTEPLNTDNVYIHDAQVKESLNIVERIHNDTYNEKKSYMNKIFNENMKDSFNFGYEYIANKNHIANKSDQEESIVQQNVEVNTNNYNYLIPVQNLNKISEEDLFEYICPNINTQKMYARKNCYNIEDNYSRNASNKGQLFNYTNNNVNDKMIMNMETSFLTRNIDTLSIQSVEQITMSNMFTKMLQKVFSGVTDRLCRADFVESDLAMKRSFSPNQRRRLNAVAKSRGRGRAKSQLRRSGVSQTRHRKERIKHDIAVDIESDFRNWQELQMYHTMESFQSQDCFSLDEDVVDAVQHIMKETVDPLTYTLADIKPKIQKPKTRKNVDQGISKFSTKMRSIPECIEQTNIFEDDFLENRYNLQMNTFRPRLISESSIDSEDSYCIVFETGSEITCTSDLDDNEEIDVDQTSEESDIVRASEDEETCKDEGSISPVQKVKFNLNPMIHIMVKWDYAYRAARKGPWEEMARDRERFRSRINCIERVLNPILTVQHRNHIWQERFVLTD</sequence>
<evidence type="ECO:0000313" key="15">
    <source>
        <dbReference type="EMBL" id="OAD54670.1"/>
    </source>
</evidence>
<dbReference type="GO" id="GO:0005783">
    <property type="term" value="C:endoplasmic reticulum"/>
    <property type="evidence" value="ECO:0007669"/>
    <property type="project" value="TreeGrafter"/>
</dbReference>